<gene>
    <name evidence="6" type="ORF">GCM10023340_21110</name>
</gene>
<dbReference type="InterPro" id="IPR050482">
    <property type="entry name" value="Sensor_HK_TwoCompSys"/>
</dbReference>
<keyword evidence="1" id="KW-0808">Transferase</keyword>
<dbReference type="InterPro" id="IPR036890">
    <property type="entry name" value="HATPase_C_sf"/>
</dbReference>
<proteinExistence type="predicted"/>
<evidence type="ECO:0000256" key="1">
    <source>
        <dbReference type="ARBA" id="ARBA00022679"/>
    </source>
</evidence>
<evidence type="ECO:0000256" key="3">
    <source>
        <dbReference type="ARBA" id="ARBA00023012"/>
    </source>
</evidence>
<keyword evidence="2" id="KW-0418">Kinase</keyword>
<keyword evidence="3" id="KW-0902">Two-component regulatory system</keyword>
<feature type="region of interest" description="Disordered" evidence="4">
    <location>
        <begin position="391"/>
        <end position="424"/>
    </location>
</feature>
<keyword evidence="7" id="KW-1185">Reference proteome</keyword>
<dbReference type="PANTHER" id="PTHR24421">
    <property type="entry name" value="NITRATE/NITRITE SENSOR PROTEIN NARX-RELATED"/>
    <property type="match status" value="1"/>
</dbReference>
<evidence type="ECO:0000256" key="5">
    <source>
        <dbReference type="SAM" id="Phobius"/>
    </source>
</evidence>
<evidence type="ECO:0000256" key="2">
    <source>
        <dbReference type="ARBA" id="ARBA00022777"/>
    </source>
</evidence>
<keyword evidence="5" id="KW-1133">Transmembrane helix</keyword>
<keyword evidence="5" id="KW-0812">Transmembrane</keyword>
<feature type="transmembrane region" description="Helical" evidence="5">
    <location>
        <begin position="21"/>
        <end position="43"/>
    </location>
</feature>
<name>A0ABP9PQ27_9ACTN</name>
<keyword evidence="5" id="KW-0472">Membrane</keyword>
<dbReference type="RefSeq" id="WP_345458032.1">
    <property type="nucleotide sequence ID" value="NZ_BAABKG010000002.1"/>
</dbReference>
<evidence type="ECO:0008006" key="8">
    <source>
        <dbReference type="Google" id="ProtNLM"/>
    </source>
</evidence>
<sequence length="424" mass="44177">MRRRPDVATTYGWLGGGRPPTTLAGAESVVVLLVVGTRLGMLVQGLPSIVNGLSHSPAPAGYAASWAVAIVAAVGVSVGSLRRGRPLPDRLQALDLAATAALLLAGPWVVSPEYRIGSWEGWQPGYAVAVALSVGVIASTRVWLVGLAAVVAAQVVYVAGAVEADTLTTTVGDLLTVVLLGLVARAAYRYLFSIAQEADDARARASELARLEEERRAQLAIHNGAALMHLLGDPSLDDRARDRLIEQARHEATRMRAYLRGGPATPGADDGGRPVALAAVVRRAVAGFDDLPVELALDLGGDVAVEPAVAEAVGNALTSLLLNVRRHADARLVVVHLDAGDEQPPVAWELVLHDDGRGFDPEAVEPGVGLREVVHGELGRHGLEVRLTSAAGSGTTVTLTGPAAMAPDEPAVDPAPARGRRSRR</sequence>
<dbReference type="EMBL" id="BAABKG010000002">
    <property type="protein sequence ID" value="GAA5147940.1"/>
    <property type="molecule type" value="Genomic_DNA"/>
</dbReference>
<organism evidence="6 7">
    <name type="scientific">Nocardioides marinquilinus</name>
    <dbReference type="NCBI Taxonomy" id="1210400"/>
    <lineage>
        <taxon>Bacteria</taxon>
        <taxon>Bacillati</taxon>
        <taxon>Actinomycetota</taxon>
        <taxon>Actinomycetes</taxon>
        <taxon>Propionibacteriales</taxon>
        <taxon>Nocardioidaceae</taxon>
        <taxon>Nocardioides</taxon>
    </lineage>
</organism>
<protein>
    <recommendedName>
        <fullName evidence="8">Signal transduction histidine kinase</fullName>
    </recommendedName>
</protein>
<comment type="caution">
    <text evidence="6">The sequence shown here is derived from an EMBL/GenBank/DDBJ whole genome shotgun (WGS) entry which is preliminary data.</text>
</comment>
<evidence type="ECO:0000313" key="7">
    <source>
        <dbReference type="Proteomes" id="UP001500221"/>
    </source>
</evidence>
<dbReference type="Proteomes" id="UP001500221">
    <property type="component" value="Unassembled WGS sequence"/>
</dbReference>
<reference evidence="7" key="1">
    <citation type="journal article" date="2019" name="Int. J. Syst. Evol. Microbiol.">
        <title>The Global Catalogue of Microorganisms (GCM) 10K type strain sequencing project: providing services to taxonomists for standard genome sequencing and annotation.</title>
        <authorList>
            <consortium name="The Broad Institute Genomics Platform"/>
            <consortium name="The Broad Institute Genome Sequencing Center for Infectious Disease"/>
            <person name="Wu L."/>
            <person name="Ma J."/>
        </authorList>
    </citation>
    <scope>NUCLEOTIDE SEQUENCE [LARGE SCALE GENOMIC DNA]</scope>
    <source>
        <strain evidence="7">JCM 18459</strain>
    </source>
</reference>
<evidence type="ECO:0000313" key="6">
    <source>
        <dbReference type="EMBL" id="GAA5147940.1"/>
    </source>
</evidence>
<evidence type="ECO:0000256" key="4">
    <source>
        <dbReference type="SAM" id="MobiDB-lite"/>
    </source>
</evidence>
<feature type="transmembrane region" description="Helical" evidence="5">
    <location>
        <begin position="93"/>
        <end position="110"/>
    </location>
</feature>
<feature type="compositionally biased region" description="Low complexity" evidence="4">
    <location>
        <begin position="402"/>
        <end position="417"/>
    </location>
</feature>
<dbReference type="SUPFAM" id="SSF55874">
    <property type="entry name" value="ATPase domain of HSP90 chaperone/DNA topoisomerase II/histidine kinase"/>
    <property type="match status" value="1"/>
</dbReference>
<accession>A0ABP9PQ27</accession>
<feature type="transmembrane region" description="Helical" evidence="5">
    <location>
        <begin position="122"/>
        <end position="138"/>
    </location>
</feature>
<feature type="transmembrane region" description="Helical" evidence="5">
    <location>
        <begin position="63"/>
        <end position="81"/>
    </location>
</feature>
<dbReference type="Gene3D" id="3.30.565.10">
    <property type="entry name" value="Histidine kinase-like ATPase, C-terminal domain"/>
    <property type="match status" value="1"/>
</dbReference>